<keyword evidence="1" id="KW-0732">Signal</keyword>
<evidence type="ECO:0000313" key="2">
    <source>
        <dbReference type="EMBL" id="OUC41713.1"/>
    </source>
</evidence>
<proteinExistence type="predicted"/>
<protein>
    <submittedName>
        <fullName evidence="2">Uncharacterized protein</fullName>
    </submittedName>
</protein>
<feature type="signal peptide" evidence="1">
    <location>
        <begin position="1"/>
        <end position="23"/>
    </location>
</feature>
<evidence type="ECO:0000256" key="1">
    <source>
        <dbReference type="SAM" id="SignalP"/>
    </source>
</evidence>
<gene>
    <name evidence="2" type="ORF">D917_00376</name>
</gene>
<comment type="caution">
    <text evidence="2">The sequence shown here is derived from an EMBL/GenBank/DDBJ whole genome shotgun (WGS) entry which is preliminary data.</text>
</comment>
<feature type="chain" id="PRO_5010992849" evidence="1">
    <location>
        <begin position="24"/>
        <end position="53"/>
    </location>
</feature>
<dbReference type="AlphaFoldDB" id="A0A1Y3E9B1"/>
<evidence type="ECO:0000313" key="3">
    <source>
        <dbReference type="Proteomes" id="UP000243006"/>
    </source>
</evidence>
<dbReference type="EMBL" id="LVZM01020109">
    <property type="protein sequence ID" value="OUC41713.1"/>
    <property type="molecule type" value="Genomic_DNA"/>
</dbReference>
<dbReference type="Proteomes" id="UP000243006">
    <property type="component" value="Unassembled WGS sequence"/>
</dbReference>
<reference evidence="2 3" key="1">
    <citation type="submission" date="2015-04" db="EMBL/GenBank/DDBJ databases">
        <title>Draft genome of the roundworm Trichinella nativa.</title>
        <authorList>
            <person name="Mitreva M."/>
        </authorList>
    </citation>
    <scope>NUCLEOTIDE SEQUENCE [LARGE SCALE GENOMIC DNA]</scope>
    <source>
        <strain evidence="2 3">ISS45</strain>
    </source>
</reference>
<accession>A0A1Y3E9B1</accession>
<sequence length="53" mass="6225">MHFSAPLTIVLLALLIEVHYADALFGRYKPWFPMHISKLTYFPFHKYALLTDS</sequence>
<organism evidence="2 3">
    <name type="scientific">Trichinella nativa</name>
    <dbReference type="NCBI Taxonomy" id="6335"/>
    <lineage>
        <taxon>Eukaryota</taxon>
        <taxon>Metazoa</taxon>
        <taxon>Ecdysozoa</taxon>
        <taxon>Nematoda</taxon>
        <taxon>Enoplea</taxon>
        <taxon>Dorylaimia</taxon>
        <taxon>Trichinellida</taxon>
        <taxon>Trichinellidae</taxon>
        <taxon>Trichinella</taxon>
    </lineage>
</organism>
<name>A0A1Y3E9B1_9BILA</name>